<organism evidence="2 3">
    <name type="scientific">Datura stramonium</name>
    <name type="common">Jimsonweed</name>
    <name type="synonym">Common thornapple</name>
    <dbReference type="NCBI Taxonomy" id="4076"/>
    <lineage>
        <taxon>Eukaryota</taxon>
        <taxon>Viridiplantae</taxon>
        <taxon>Streptophyta</taxon>
        <taxon>Embryophyta</taxon>
        <taxon>Tracheophyta</taxon>
        <taxon>Spermatophyta</taxon>
        <taxon>Magnoliopsida</taxon>
        <taxon>eudicotyledons</taxon>
        <taxon>Gunneridae</taxon>
        <taxon>Pentapetalae</taxon>
        <taxon>asterids</taxon>
        <taxon>lamiids</taxon>
        <taxon>Solanales</taxon>
        <taxon>Solanaceae</taxon>
        <taxon>Solanoideae</taxon>
        <taxon>Datureae</taxon>
        <taxon>Datura</taxon>
    </lineage>
</organism>
<evidence type="ECO:0000313" key="2">
    <source>
        <dbReference type="EMBL" id="MCD7452025.1"/>
    </source>
</evidence>
<sequence length="127" mass="15124">MDKETKHSWSCFINYLKENLQLGAREGLTVIADMQKFEGVLGTFELIGIKTRRERRGENNYGDVLGKDTFLKDYSHFIQPISNIKIWPETNNPRIEPLEPKPMPRIPPRNRRKRKDESRKKYEKMFK</sequence>
<evidence type="ECO:0000256" key="1">
    <source>
        <dbReference type="SAM" id="MobiDB-lite"/>
    </source>
</evidence>
<comment type="caution">
    <text evidence="2">The sequence shown here is derived from an EMBL/GenBank/DDBJ whole genome shotgun (WGS) entry which is preliminary data.</text>
</comment>
<proteinExistence type="predicted"/>
<gene>
    <name evidence="2" type="ORF">HAX54_014719</name>
</gene>
<feature type="region of interest" description="Disordered" evidence="1">
    <location>
        <begin position="90"/>
        <end position="127"/>
    </location>
</feature>
<dbReference type="EMBL" id="JACEIK010000192">
    <property type="protein sequence ID" value="MCD7452025.1"/>
    <property type="molecule type" value="Genomic_DNA"/>
</dbReference>
<feature type="compositionally biased region" description="Basic and acidic residues" evidence="1">
    <location>
        <begin position="115"/>
        <end position="127"/>
    </location>
</feature>
<name>A0ABS8RYW7_DATST</name>
<keyword evidence="3" id="KW-1185">Reference proteome</keyword>
<evidence type="ECO:0000313" key="3">
    <source>
        <dbReference type="Proteomes" id="UP000823775"/>
    </source>
</evidence>
<protein>
    <submittedName>
        <fullName evidence="2">Uncharacterized protein</fullName>
    </submittedName>
</protein>
<accession>A0ABS8RYW7</accession>
<dbReference type="Proteomes" id="UP000823775">
    <property type="component" value="Unassembled WGS sequence"/>
</dbReference>
<reference evidence="2 3" key="1">
    <citation type="journal article" date="2021" name="BMC Genomics">
        <title>Datura genome reveals duplications of psychoactive alkaloid biosynthetic genes and high mutation rate following tissue culture.</title>
        <authorList>
            <person name="Rajewski A."/>
            <person name="Carter-House D."/>
            <person name="Stajich J."/>
            <person name="Litt A."/>
        </authorList>
    </citation>
    <scope>NUCLEOTIDE SEQUENCE [LARGE SCALE GENOMIC DNA]</scope>
    <source>
        <strain evidence="2">AR-01</strain>
    </source>
</reference>